<comment type="subcellular location">
    <subcellularLocation>
        <location evidence="1">Virion</location>
    </subcellularLocation>
</comment>
<protein>
    <recommendedName>
        <fullName evidence="3">Outer capsid protein VP5</fullName>
    </recommendedName>
</protein>
<keyword evidence="7" id="KW-1152">Outer capsid protein</keyword>
<organism evidence="12 13">
    <name type="scientific">Changuinola virus</name>
    <dbReference type="NCBI Taxonomy" id="40052"/>
    <lineage>
        <taxon>Viruses</taxon>
        <taxon>Riboviria</taxon>
        <taxon>Orthornavirae</taxon>
        <taxon>Duplornaviricota</taxon>
        <taxon>Resentoviricetes</taxon>
        <taxon>Reovirales</taxon>
        <taxon>Sedoreoviridae</taxon>
        <taxon>Orbivirus</taxon>
        <taxon>Orbivirus changuinolaense</taxon>
    </lineage>
</organism>
<comment type="similarity">
    <text evidence="2">Belongs to the orbivirus VP5 family.</text>
</comment>
<evidence type="ECO:0000256" key="5">
    <source>
        <dbReference type="ARBA" id="ARBA00022595"/>
    </source>
</evidence>
<evidence type="ECO:0000256" key="11">
    <source>
        <dbReference type="SAM" id="Coils"/>
    </source>
</evidence>
<evidence type="ECO:0000256" key="2">
    <source>
        <dbReference type="ARBA" id="ARBA00007624"/>
    </source>
</evidence>
<evidence type="ECO:0000256" key="9">
    <source>
        <dbReference type="ARBA" id="ARBA00023296"/>
    </source>
</evidence>
<evidence type="ECO:0000256" key="7">
    <source>
        <dbReference type="ARBA" id="ARBA00022770"/>
    </source>
</evidence>
<dbReference type="GO" id="GO:0005198">
    <property type="term" value="F:structural molecule activity"/>
    <property type="evidence" value="ECO:0007669"/>
    <property type="project" value="InterPro"/>
</dbReference>
<comment type="function">
    <text evidence="10">VP5 protein is one of the two proteins (with VP2) which constitute the virus particle outer capsid. Acts as a membrane permeabilization protein that mediates release of viral particles from endosomal compartments into the cytoplasm. Permeabilization activity is probably negatively regulated by VP2 and is triggered by endosomal degradation of VP2 and exposure to low pH.</text>
</comment>
<dbReference type="Pfam" id="PF00901">
    <property type="entry name" value="Orbi_VP5"/>
    <property type="match status" value="1"/>
</dbReference>
<dbReference type="EMBL" id="KJ746841">
    <property type="protein sequence ID" value="AIV43212.1"/>
    <property type="molecule type" value="Genomic_RNA"/>
</dbReference>
<evidence type="ECO:0000256" key="6">
    <source>
        <dbReference type="ARBA" id="ARBA00022648"/>
    </source>
</evidence>
<evidence type="ECO:0000313" key="12">
    <source>
        <dbReference type="EMBL" id="AIV43212.1"/>
    </source>
</evidence>
<sequence length="528" mass="59256">MGKIIKALNKFGKKTWDALNSNTAKKIYNSIGRAAEKVANSEIGSAAIDGLIQGSVQSIITGESYGETVKQAVLLNIMGGSEAIPDPLSPGEQSVIRELTNLKEKEKQEQIYNKYHTKVEEILGGEIKKVREYVTKEAQVETQEEDQIEMLQTALVAYGKIIDHEIKGVDKLSHALKKEIIDRTENEQKMVVEYRNKIDALEQAVEVEKEAMNEEAIQELISMSTDIVEAAAEEVPIFGAATAVAVASGRAVEGAYKLKQVISMLTGIDLSHLKTPTIQPETLRAILDKKEGIPIEDAKLARGLDHKLEALKENIDEVKHMQREIVPAIKKAAKEDAKLLGIDEKYIHPRTAMRFKIPVAEQPLIHIYAAPWDSDTVFMFHCVPPHHQPVSFLLGFDLDIEYVYFEDLTASKHVLRKGAQMVAGRSFQQSYQEFLMLASNVEGGGDIHRRRLLRSQQNHPIYMGNVHYEISYNQLLSNAMELVHNQELQAHILRGPIHFQRRSILGALKYGIEILGQPLDMKTFLRDV</sequence>
<name>A0A0A0RCT6_9REOV</name>
<evidence type="ECO:0000256" key="4">
    <source>
        <dbReference type="ARBA" id="ARBA00022561"/>
    </source>
</evidence>
<evidence type="ECO:0000256" key="10">
    <source>
        <dbReference type="ARBA" id="ARBA00024835"/>
    </source>
</evidence>
<keyword evidence="4" id="KW-0167">Capsid protein</keyword>
<dbReference type="InterPro" id="IPR000145">
    <property type="entry name" value="Capsid_VP5_Orbivir"/>
</dbReference>
<proteinExistence type="inferred from homology"/>
<keyword evidence="8" id="KW-0946">Virion</keyword>
<keyword evidence="9" id="KW-1160">Virus entry into host cell</keyword>
<dbReference type="GO" id="GO:0140267">
    <property type="term" value="P:symbiont entry into host cell via permeabilization of host membrane"/>
    <property type="evidence" value="ECO:0007669"/>
    <property type="project" value="UniProtKB-KW"/>
</dbReference>
<dbReference type="Proteomes" id="UP000097394">
    <property type="component" value="Genome"/>
</dbReference>
<keyword evidence="6" id="KW-1173">Viral penetration via permeabilization of host membrane</keyword>
<feature type="coiled-coil region" evidence="11">
    <location>
        <begin position="184"/>
        <end position="218"/>
    </location>
</feature>
<keyword evidence="11" id="KW-0175">Coiled coil</keyword>
<reference evidence="12 13" key="1">
    <citation type="submission" date="2014-04" db="EMBL/GenBank/DDBJ databases">
        <title>Genetic diversity of Changuinola Sero group viruses isolated from three Southern American countries Panama, Brazil and Columbia.</title>
        <authorList>
            <person name="Duraisamy R."/>
            <person name="Kapoor A."/>
            <person name="Lipkin W.I."/>
            <person name="Tesh R.B."/>
        </authorList>
    </citation>
    <scope>NUCLEOTIDE SEQUENCE [LARGE SCALE GENOMIC DNA]</scope>
    <source>
        <strain evidence="12">BT436</strain>
    </source>
</reference>
<evidence type="ECO:0000313" key="13">
    <source>
        <dbReference type="Proteomes" id="UP000097394"/>
    </source>
</evidence>
<evidence type="ECO:0000256" key="1">
    <source>
        <dbReference type="ARBA" id="ARBA00004328"/>
    </source>
</evidence>
<evidence type="ECO:0000256" key="8">
    <source>
        <dbReference type="ARBA" id="ARBA00022844"/>
    </source>
</evidence>
<evidence type="ECO:0000256" key="3">
    <source>
        <dbReference type="ARBA" id="ARBA00015353"/>
    </source>
</evidence>
<keyword evidence="5" id="KW-1162">Viral penetration into host cytoplasm</keyword>
<dbReference type="GO" id="GO:0039624">
    <property type="term" value="C:viral outer capsid"/>
    <property type="evidence" value="ECO:0007669"/>
    <property type="project" value="UniProtKB-KW"/>
</dbReference>
<accession>A0A0A0RCT6</accession>